<dbReference type="PANTHER" id="PTHR13528">
    <property type="entry name" value="39S RIBOSOMAL PROTEIN L28, MITOCHONDRIAL"/>
    <property type="match status" value="1"/>
</dbReference>
<dbReference type="CTD" id="10573"/>
<evidence type="ECO:0000313" key="2">
    <source>
        <dbReference type="Proteomes" id="UP000504634"/>
    </source>
</evidence>
<sequence>MAHATSQGPKLLYGFKRPNRFEKGLGAQLPEAYRKFWREWKLTTPAAVHYIPKDGQWERDEVTNEIKPIQNIPLPLIDPPESHEGIWGGESVIKGFQKRQQTKRRVPHFWVPVLKRSVVHSQVLNEYMSVVVTERTLVQIHECFGFDHYLLKNLACDLRSSLALKLKRKILQELEKGCPALAADPGHQKEVLKEYSRYLESYTSEEIDWYGHTYLEAIRKLQIQLKAEEKVVPHKVEFRSQLIEQLRKAGIAEAGGSDASATKDAQPSAEHKDADIEALTKLESSPSSSSWLSKINPFGKKET</sequence>
<protein>
    <submittedName>
        <fullName evidence="3">39S ribosomal protein L28, mitochondrial</fullName>
    </submittedName>
</protein>
<dbReference type="GeneID" id="115630929"/>
<keyword evidence="2" id="KW-1185">Reference proteome</keyword>
<dbReference type="GO" id="GO:0003735">
    <property type="term" value="F:structural constituent of ribosome"/>
    <property type="evidence" value="ECO:0007669"/>
    <property type="project" value="InterPro"/>
</dbReference>
<dbReference type="InterPro" id="IPR026569">
    <property type="entry name" value="Ribosomal_bL28"/>
</dbReference>
<reference evidence="3" key="1">
    <citation type="submission" date="2025-08" db="UniProtKB">
        <authorList>
            <consortium name="RefSeq"/>
        </authorList>
    </citation>
    <scope>IDENTIFICATION</scope>
    <source>
        <strain evidence="3">11010-0011.00</strain>
        <tissue evidence="3">Whole body</tissue>
    </source>
</reference>
<dbReference type="AlphaFoldDB" id="A0A6J2U5X5"/>
<dbReference type="Proteomes" id="UP000504634">
    <property type="component" value="Unplaced"/>
</dbReference>
<dbReference type="GO" id="GO:0005762">
    <property type="term" value="C:mitochondrial large ribosomal subunit"/>
    <property type="evidence" value="ECO:0007669"/>
    <property type="project" value="TreeGrafter"/>
</dbReference>
<dbReference type="PANTHER" id="PTHR13528:SF2">
    <property type="entry name" value="LARGE RIBOSOMAL SUBUNIT PROTEIN BL28M"/>
    <property type="match status" value="1"/>
</dbReference>
<name>A0A6J2U5X5_DROLE</name>
<feature type="compositionally biased region" description="Low complexity" evidence="1">
    <location>
        <begin position="284"/>
        <end position="293"/>
    </location>
</feature>
<organism evidence="2 3">
    <name type="scientific">Drosophila lebanonensis</name>
    <name type="common">Fruit fly</name>
    <name type="synonym">Scaptodrosophila lebanonensis</name>
    <dbReference type="NCBI Taxonomy" id="7225"/>
    <lineage>
        <taxon>Eukaryota</taxon>
        <taxon>Metazoa</taxon>
        <taxon>Ecdysozoa</taxon>
        <taxon>Arthropoda</taxon>
        <taxon>Hexapoda</taxon>
        <taxon>Insecta</taxon>
        <taxon>Pterygota</taxon>
        <taxon>Neoptera</taxon>
        <taxon>Endopterygota</taxon>
        <taxon>Diptera</taxon>
        <taxon>Brachycera</taxon>
        <taxon>Muscomorpha</taxon>
        <taxon>Ephydroidea</taxon>
        <taxon>Drosophilidae</taxon>
        <taxon>Scaptodrosophila</taxon>
    </lineage>
</organism>
<feature type="region of interest" description="Disordered" evidence="1">
    <location>
        <begin position="254"/>
        <end position="273"/>
    </location>
</feature>
<accession>A0A6J2U5X5</accession>
<gene>
    <name evidence="3" type="primary">LOC115630929</name>
</gene>
<proteinExistence type="predicted"/>
<evidence type="ECO:0000256" key="1">
    <source>
        <dbReference type="SAM" id="MobiDB-lite"/>
    </source>
</evidence>
<evidence type="ECO:0000313" key="3">
    <source>
        <dbReference type="RefSeq" id="XP_030383355.1"/>
    </source>
</evidence>
<keyword evidence="3" id="KW-0687">Ribonucleoprotein</keyword>
<dbReference type="OrthoDB" id="361870at2759"/>
<dbReference type="RefSeq" id="XP_030383355.1">
    <property type="nucleotide sequence ID" value="XM_030527495.1"/>
</dbReference>
<feature type="region of interest" description="Disordered" evidence="1">
    <location>
        <begin position="282"/>
        <end position="303"/>
    </location>
</feature>
<keyword evidence="3" id="KW-0689">Ribosomal protein</keyword>